<dbReference type="AlphaFoldDB" id="A0AB39KYK5"/>
<protein>
    <submittedName>
        <fullName evidence="1">Uncharacterized protein</fullName>
    </submittedName>
</protein>
<sequence>MPYAALEELHASLALAIDARRLCVFAFAPALVAQTASFEDVIRHSRIGDEEAFAARRWLAGGG</sequence>
<reference evidence="1" key="1">
    <citation type="submission" date="2024-06" db="EMBL/GenBank/DDBJ databases">
        <title>Caulobacter inopinatus, sp. nov.</title>
        <authorList>
            <person name="Donachie S.P."/>
        </authorList>
    </citation>
    <scope>NUCLEOTIDE SEQUENCE</scope>
    <source>
        <strain evidence="1">73W</strain>
    </source>
</reference>
<proteinExistence type="predicted"/>
<accession>A0AB39KYK5</accession>
<gene>
    <name evidence="1" type="ORF">ABOZ73_08000</name>
</gene>
<dbReference type="EMBL" id="CP158375">
    <property type="protein sequence ID" value="XDO98344.1"/>
    <property type="molecule type" value="Genomic_DNA"/>
</dbReference>
<organism evidence="1">
    <name type="scientific">Caulobacter sp. 73W</name>
    <dbReference type="NCBI Taxonomy" id="3161137"/>
    <lineage>
        <taxon>Bacteria</taxon>
        <taxon>Pseudomonadati</taxon>
        <taxon>Pseudomonadota</taxon>
        <taxon>Alphaproteobacteria</taxon>
        <taxon>Caulobacterales</taxon>
        <taxon>Caulobacteraceae</taxon>
        <taxon>Caulobacter</taxon>
    </lineage>
</organism>
<evidence type="ECO:0000313" key="1">
    <source>
        <dbReference type="EMBL" id="XDO98344.1"/>
    </source>
</evidence>
<dbReference type="RefSeq" id="WP_369062169.1">
    <property type="nucleotide sequence ID" value="NZ_CP158375.1"/>
</dbReference>
<name>A0AB39KYK5_9CAUL</name>